<dbReference type="InterPro" id="IPR003961">
    <property type="entry name" value="FN3_dom"/>
</dbReference>
<dbReference type="InterPro" id="IPR036116">
    <property type="entry name" value="FN3_sf"/>
</dbReference>
<evidence type="ECO:0000259" key="2">
    <source>
        <dbReference type="PROSITE" id="PS50853"/>
    </source>
</evidence>
<reference evidence="3 4" key="1">
    <citation type="submission" date="2019-11" db="EMBL/GenBank/DDBJ databases">
        <title>Draft genome sequences of five Paenibacillus species of dairy origin.</title>
        <authorList>
            <person name="Olajide A.M."/>
            <person name="Chen S."/>
            <person name="Lapointe G."/>
        </authorList>
    </citation>
    <scope>NUCLEOTIDE SEQUENCE [LARGE SCALE GENOMIC DNA]</scope>
    <source>
        <strain evidence="3 4">12CR55</strain>
    </source>
</reference>
<keyword evidence="1" id="KW-1133">Transmembrane helix</keyword>
<dbReference type="CDD" id="cd00063">
    <property type="entry name" value="FN3"/>
    <property type="match status" value="1"/>
</dbReference>
<comment type="caution">
    <text evidence="3">The sequence shown here is derived from an EMBL/GenBank/DDBJ whole genome shotgun (WGS) entry which is preliminary data.</text>
</comment>
<protein>
    <submittedName>
        <fullName evidence="3">Fibronectin type III domain-containing protein</fullName>
    </submittedName>
</protein>
<dbReference type="PROSITE" id="PS50853">
    <property type="entry name" value="FN3"/>
    <property type="match status" value="1"/>
</dbReference>
<name>A0A7X3CMK1_9BACL</name>
<keyword evidence="1" id="KW-0472">Membrane</keyword>
<accession>A0A7X3CMK1</accession>
<dbReference type="OrthoDB" id="2563626at2"/>
<gene>
    <name evidence="3" type="ORF">GNP95_12100</name>
</gene>
<dbReference type="Proteomes" id="UP000447876">
    <property type="component" value="Unassembled WGS sequence"/>
</dbReference>
<sequence length="766" mass="84637">MSCHATGRKSRVLPLLFKWLVMMLVVGIMPLFPIHQLPAARGLSQITIDSHSDGTQVEAGQVIISGHYTDVYDIKLIVNGREQLDTHMSNLSGTETGTWYAELDTSRYHGEINLVARGLDSVTRYGVTTPVKRIEVDNPISSPPLVRIDQPLDGSLVEGQISVALSVYALNPVQTVEVRLNGGSWNAASGSGEIYEYMWDADSAPNRTSSIEARAIDQFGNIGRSLTVYVKNGEVIPEEIVLERQDRAIWIWEKAAYNLFLNPGSRSALKAFADDTATFGSDSVTTFYLGVFPYEGIDILEDEPGKVRDFLAWAHDNGFKVHACIAGGTVPPYFGALTPYHELAIREMEKVINYNLSSAPNEQFDGVNVDIEPYILPDFRLQKPSVQLQYLDIMEQLIARRDTAGIALPFGPAIPRWFDSNDPAKDITWNGQSKWLSEHIQDMSDYITIMDYRDSAEGSAGIIAHAQGEVDYANLIGKPNSVVIGVETLDIANSGDPETITFREEGRTYMESELDKVYAWFSGNPAFGGIAMHHYDSIRWLPSAWGPGGVKWAVTPEDVTPPTAVNEQPFAETFDYQSIILQYGRAFDDSDIEEYVIYRSTDPDFEPDSVNIAGQSRNLTYKDRGLLPDTTYYYKIAAKDISGNVGPASEIASATTSSTSLRPMIISGMNIVREGTRSKVTLKVCDYETGEQIAARVYGRFTFNGGKYVELAPDASGMLYAHSEALPDAAGEVGFWPQRVLSGNYYWASAYDHPRSTAVTVSWPAP</sequence>
<dbReference type="SUPFAM" id="SSF49265">
    <property type="entry name" value="Fibronectin type III"/>
    <property type="match status" value="1"/>
</dbReference>
<dbReference type="InterPro" id="IPR017853">
    <property type="entry name" value="GH"/>
</dbReference>
<organism evidence="3 4">
    <name type="scientific">Paenibacillus woosongensis</name>
    <dbReference type="NCBI Taxonomy" id="307580"/>
    <lineage>
        <taxon>Bacteria</taxon>
        <taxon>Bacillati</taxon>
        <taxon>Bacillota</taxon>
        <taxon>Bacilli</taxon>
        <taxon>Bacillales</taxon>
        <taxon>Paenibacillaceae</taxon>
        <taxon>Paenibacillus</taxon>
    </lineage>
</organism>
<dbReference type="InterPro" id="IPR013783">
    <property type="entry name" value="Ig-like_fold"/>
</dbReference>
<dbReference type="Gene3D" id="2.60.40.10">
    <property type="entry name" value="Immunoglobulins"/>
    <property type="match status" value="2"/>
</dbReference>
<dbReference type="AlphaFoldDB" id="A0A7X3CMK1"/>
<dbReference type="Pfam" id="PF17957">
    <property type="entry name" value="Big_7"/>
    <property type="match status" value="1"/>
</dbReference>
<evidence type="ECO:0000313" key="3">
    <source>
        <dbReference type="EMBL" id="MUG45733.1"/>
    </source>
</evidence>
<feature type="transmembrane region" description="Helical" evidence="1">
    <location>
        <begin position="12"/>
        <end position="32"/>
    </location>
</feature>
<evidence type="ECO:0000256" key="1">
    <source>
        <dbReference type="SAM" id="Phobius"/>
    </source>
</evidence>
<evidence type="ECO:0000313" key="4">
    <source>
        <dbReference type="Proteomes" id="UP000447876"/>
    </source>
</evidence>
<proteinExistence type="predicted"/>
<dbReference type="SUPFAM" id="SSF51445">
    <property type="entry name" value="(Trans)glycosidases"/>
    <property type="match status" value="1"/>
</dbReference>
<feature type="domain" description="Fibronectin type-III" evidence="2">
    <location>
        <begin position="561"/>
        <end position="659"/>
    </location>
</feature>
<keyword evidence="1" id="KW-0812">Transmembrane</keyword>
<dbReference type="RefSeq" id="WP_155611127.1">
    <property type="nucleotide sequence ID" value="NZ_WNZW01000003.1"/>
</dbReference>
<dbReference type="EMBL" id="WNZW01000003">
    <property type="protein sequence ID" value="MUG45733.1"/>
    <property type="molecule type" value="Genomic_DNA"/>
</dbReference>